<dbReference type="OrthoDB" id="9997739at2759"/>
<evidence type="ECO:0000313" key="2">
    <source>
        <dbReference type="EMBL" id="KAF5354818.1"/>
    </source>
</evidence>
<reference evidence="2 3" key="1">
    <citation type="journal article" date="2020" name="ISME J.">
        <title>Uncovering the hidden diversity of litter-decomposition mechanisms in mushroom-forming fungi.</title>
        <authorList>
            <person name="Floudas D."/>
            <person name="Bentzer J."/>
            <person name="Ahren D."/>
            <person name="Johansson T."/>
            <person name="Persson P."/>
            <person name="Tunlid A."/>
        </authorList>
    </citation>
    <scope>NUCLEOTIDE SEQUENCE [LARGE SCALE GENOMIC DNA]</scope>
    <source>
        <strain evidence="2 3">CBS 146.42</strain>
    </source>
</reference>
<dbReference type="Proteomes" id="UP000559027">
    <property type="component" value="Unassembled WGS sequence"/>
</dbReference>
<comment type="caution">
    <text evidence="2">The sequence shown here is derived from an EMBL/GenBank/DDBJ whole genome shotgun (WGS) entry which is preliminary data.</text>
</comment>
<dbReference type="AlphaFoldDB" id="A0A8H5D8S9"/>
<dbReference type="InterPro" id="IPR011333">
    <property type="entry name" value="SKP1/BTB/POZ_sf"/>
</dbReference>
<feature type="region of interest" description="Disordered" evidence="1">
    <location>
        <begin position="1"/>
        <end position="22"/>
    </location>
</feature>
<accession>A0A8H5D8S9</accession>
<gene>
    <name evidence="2" type="ORF">D9756_005637</name>
</gene>
<name>A0A8H5D8S9_9AGAR</name>
<proteinExistence type="predicted"/>
<protein>
    <recommendedName>
        <fullName evidence="4">BTB domain-containing protein</fullName>
    </recommendedName>
</protein>
<evidence type="ECO:0000256" key="1">
    <source>
        <dbReference type="SAM" id="MobiDB-lite"/>
    </source>
</evidence>
<keyword evidence="3" id="KW-1185">Reference proteome</keyword>
<evidence type="ECO:0000313" key="3">
    <source>
        <dbReference type="Proteomes" id="UP000559027"/>
    </source>
</evidence>
<evidence type="ECO:0008006" key="4">
    <source>
        <dbReference type="Google" id="ProtNLM"/>
    </source>
</evidence>
<sequence length="352" mass="39657">MGGTLQLVSAQNDPPLTSSNPTETLTVMSPLKPSVLQNTYKGLSLNKQYYLPNADLHFQVEQTLFRVHSYFFTRESPQFRERMAGVDCARSNTHDGRSDQTAISVKNTSVEDFSDFLWVFYDPSYMYNAPATIWSVVLTLSSPTRWDFPKVQTLALHHLNKLSLPVVDRIVLYKSCSVSFEHLLPLYVELCTREESLSLEESIRLGWDLAVPIVQIRELLLKGKGNTSSDALHDMDVAVEGVPEKWIQDRIKSMLNNTQEMTSLMDMQDHRCPLHHEVQSQLFDLCNDKTKTAAGTRFRSSPRIFEGAAAIEAKPGPSKSKAPAQAIDHAQKFVQKMVKTVESRKSPPVVNA</sequence>
<dbReference type="EMBL" id="JAACJO010000008">
    <property type="protein sequence ID" value="KAF5354818.1"/>
    <property type="molecule type" value="Genomic_DNA"/>
</dbReference>
<organism evidence="2 3">
    <name type="scientific">Leucocoprinus leucothites</name>
    <dbReference type="NCBI Taxonomy" id="201217"/>
    <lineage>
        <taxon>Eukaryota</taxon>
        <taxon>Fungi</taxon>
        <taxon>Dikarya</taxon>
        <taxon>Basidiomycota</taxon>
        <taxon>Agaricomycotina</taxon>
        <taxon>Agaricomycetes</taxon>
        <taxon>Agaricomycetidae</taxon>
        <taxon>Agaricales</taxon>
        <taxon>Agaricineae</taxon>
        <taxon>Agaricaceae</taxon>
        <taxon>Leucocoprinus</taxon>
    </lineage>
</organism>
<dbReference type="Gene3D" id="3.30.710.10">
    <property type="entry name" value="Potassium Channel Kv1.1, Chain A"/>
    <property type="match status" value="1"/>
</dbReference>